<dbReference type="Gene3D" id="2.130.10.10">
    <property type="entry name" value="YVTN repeat-like/Quinoprotein amine dehydrogenase"/>
    <property type="match status" value="1"/>
</dbReference>
<comment type="caution">
    <text evidence="3">The sequence shown here is derived from an EMBL/GenBank/DDBJ whole genome shotgun (WGS) entry which is preliminary data.</text>
</comment>
<dbReference type="GO" id="GO:0008540">
    <property type="term" value="C:proteasome regulatory particle, base subcomplex"/>
    <property type="evidence" value="ECO:0007669"/>
    <property type="project" value="TreeGrafter"/>
</dbReference>
<dbReference type="InterPro" id="IPR003903">
    <property type="entry name" value="UIM_dom"/>
</dbReference>
<feature type="region of interest" description="Disordered" evidence="1">
    <location>
        <begin position="961"/>
        <end position="1021"/>
    </location>
</feature>
<feature type="domain" description="F-box" evidence="2">
    <location>
        <begin position="131"/>
        <end position="177"/>
    </location>
</feature>
<dbReference type="PROSITE" id="PS50181">
    <property type="entry name" value="FBOX"/>
    <property type="match status" value="1"/>
</dbReference>
<dbReference type="SMART" id="SM00726">
    <property type="entry name" value="UIM"/>
    <property type="match status" value="2"/>
</dbReference>
<gene>
    <name evidence="3" type="ORF">E4U42_003036</name>
</gene>
<feature type="compositionally biased region" description="Basic residues" evidence="1">
    <location>
        <begin position="1056"/>
        <end position="1071"/>
    </location>
</feature>
<feature type="region of interest" description="Disordered" evidence="1">
    <location>
        <begin position="1036"/>
        <end position="1073"/>
    </location>
</feature>
<dbReference type="Gene3D" id="1.20.1280.50">
    <property type="match status" value="1"/>
</dbReference>
<feature type="compositionally biased region" description="Low complexity" evidence="1">
    <location>
        <begin position="86"/>
        <end position="97"/>
    </location>
</feature>
<dbReference type="InterPro" id="IPR027040">
    <property type="entry name" value="PSMD4"/>
</dbReference>
<accession>A0A8K0J7V6</accession>
<evidence type="ECO:0000313" key="3">
    <source>
        <dbReference type="EMBL" id="KAG5926693.1"/>
    </source>
</evidence>
<evidence type="ECO:0000313" key="4">
    <source>
        <dbReference type="Proteomes" id="UP000811619"/>
    </source>
</evidence>
<feature type="compositionally biased region" description="Low complexity" evidence="1">
    <location>
        <begin position="969"/>
        <end position="983"/>
    </location>
</feature>
<evidence type="ECO:0000256" key="1">
    <source>
        <dbReference type="SAM" id="MobiDB-lite"/>
    </source>
</evidence>
<dbReference type="InterPro" id="IPR036047">
    <property type="entry name" value="F-box-like_dom_sf"/>
</dbReference>
<keyword evidence="4" id="KW-1185">Reference proteome</keyword>
<feature type="compositionally biased region" description="Basic and acidic residues" evidence="1">
    <location>
        <begin position="31"/>
        <end position="42"/>
    </location>
</feature>
<proteinExistence type="predicted"/>
<dbReference type="CDD" id="cd09917">
    <property type="entry name" value="F-box_SF"/>
    <property type="match status" value="1"/>
</dbReference>
<dbReference type="GO" id="GO:0005829">
    <property type="term" value="C:cytosol"/>
    <property type="evidence" value="ECO:0007669"/>
    <property type="project" value="TreeGrafter"/>
</dbReference>
<dbReference type="InterPro" id="IPR036322">
    <property type="entry name" value="WD40_repeat_dom_sf"/>
</dbReference>
<dbReference type="OrthoDB" id="2095648at2759"/>
<feature type="region of interest" description="Disordered" evidence="1">
    <location>
        <begin position="86"/>
        <end position="116"/>
    </location>
</feature>
<feature type="region of interest" description="Disordered" evidence="1">
    <location>
        <begin position="1"/>
        <end position="61"/>
    </location>
</feature>
<dbReference type="PANTHER" id="PTHR10223">
    <property type="entry name" value="26S PROTEASOME NON-ATPASE REGULATORY SUBUNIT 4"/>
    <property type="match status" value="1"/>
</dbReference>
<dbReference type="PANTHER" id="PTHR10223:SF2">
    <property type="entry name" value="F-BOX AND WD DOMAIN PROTEIN (AFU_ORTHOLOGUE AFUA_6G11400)"/>
    <property type="match status" value="1"/>
</dbReference>
<dbReference type="SUPFAM" id="SSF81383">
    <property type="entry name" value="F-box domain"/>
    <property type="match status" value="1"/>
</dbReference>
<feature type="compositionally biased region" description="Basic and acidic residues" evidence="1">
    <location>
        <begin position="1"/>
        <end position="17"/>
    </location>
</feature>
<dbReference type="EMBL" id="SRPY01000244">
    <property type="protein sequence ID" value="KAG5926693.1"/>
    <property type="molecule type" value="Genomic_DNA"/>
</dbReference>
<dbReference type="GO" id="GO:0043161">
    <property type="term" value="P:proteasome-mediated ubiquitin-dependent protein catabolic process"/>
    <property type="evidence" value="ECO:0007669"/>
    <property type="project" value="TreeGrafter"/>
</dbReference>
<name>A0A8K0J7V6_9HYPO</name>
<sequence length="1139" mass="121868">MQREPPECPEHLHHDDIPSAPPSSSHHGLPQRHDSSDIERARFPPSARRSSCSASSRSVAGGRCEPLDAVDASQLDEKLCRLNRTASARVASPRSAAGQRVSDYENALTPPTPRQASGFKVIRRSGLSSNATRLTDFPNEILTHVLSHLHPDSHAAVALVSKRFYALVTTPHAWRMAFMRYFPGHTYLDCASAKGHADFWAGTMSDIVRFDIRYFGRLTLLATWRSEYLFRTRLIRSLARGKPGTSSGGIGSSGVAGRSVKRKSAVLTYHSKLPWLVTNIHAVFSNGTKPPRAIQGAGDLGVATMSDPTTGKVEKWGLQDFFSSAQWEEVVPRLVPYGLGDGPAATPNVMDVSQPYGVIAGQGFPGGRAYFRGINEGCGRYLGDGGGGGGGSDAAAVGAYSDVPKIPETADSICSVWIAKSSLVPASTHSMCGMLTGSALGVVTAYALGCDSTGSRFGNGDMTARWIVSAGVPIISLQVDDRYSIKRRSSSRVWAVALNALGEVFYLTQTPVATPTTTKTAPGRGNGHDVTRNAWLAGRTAYWHLVEPTRRAARPDERDKCTRGTCAPRSSSNDMELSGDELAAEARDIEKYLHYKPSHFRRACEGWDMQRRLEVDFAADDGRGAGESVFVIDCGLADGVPGRVRRFSRLLASALPFDSRLHDWDSDAFEPKGVAPTARLTSSCLDCSSSSLLTLDEDPLHTANDFVGDAATSGVSTASPTPSTSKPVPAAAAAAAAAAKVPGRRARLLAVGTDTGAVVVWNARDRPTQGSAHPVRVLQTDSPEIACLAASALYLVHGGSDGLVQAWDPLASTPEPIRTLNARSNGRVPRHMIPMNPSLRQGNHTAVGAIFLDPDPTVLRGVLSCGAFLRYWTYSSSGHPTGRKRRMRHADIHGRLASRRLGGTVSGHIAAEEAELRRESEARAREQAHLRRRFGVGALGDLTEEEALRYAQMVSEEAYLQDEQRRVSDSASSCSATTADTTTPEPSVSGTSPCRPVVRPNAAPTASTADPDEQESEFEQQMQRAIRLSLLEGAGDMGQSSRADADVSIKTTAKGSRNKTRGPPRPTHHTPAKMMLDDDGAFQTLGSTADDADFALALSLSMQEEGGLAAGVMGLDVPQDEFPPLETQGVGKGKGVTRW</sequence>
<dbReference type="InterPro" id="IPR015943">
    <property type="entry name" value="WD40/YVTN_repeat-like_dom_sf"/>
</dbReference>
<evidence type="ECO:0000259" key="2">
    <source>
        <dbReference type="PROSITE" id="PS50181"/>
    </source>
</evidence>
<dbReference type="Pfam" id="PF12937">
    <property type="entry name" value="F-box-like"/>
    <property type="match status" value="1"/>
</dbReference>
<reference evidence="3" key="1">
    <citation type="journal article" date="2020" name="bioRxiv">
        <title>Whole genome comparisons of ergot fungi reveals the divergence and evolution of species within the genus Claviceps are the result of varying mechanisms driving genome evolution and host range expansion.</title>
        <authorList>
            <person name="Wyka S.A."/>
            <person name="Mondo S.J."/>
            <person name="Liu M."/>
            <person name="Dettman J."/>
            <person name="Nalam V."/>
            <person name="Broders K.D."/>
        </authorList>
    </citation>
    <scope>NUCLEOTIDE SEQUENCE</scope>
    <source>
        <strain evidence="3">CCC 489</strain>
    </source>
</reference>
<dbReference type="GO" id="GO:0031593">
    <property type="term" value="F:polyubiquitin modification-dependent protein binding"/>
    <property type="evidence" value="ECO:0007669"/>
    <property type="project" value="TreeGrafter"/>
</dbReference>
<protein>
    <recommendedName>
        <fullName evidence="2">F-box domain-containing protein</fullName>
    </recommendedName>
</protein>
<dbReference type="GO" id="GO:0005634">
    <property type="term" value="C:nucleus"/>
    <property type="evidence" value="ECO:0007669"/>
    <property type="project" value="TreeGrafter"/>
</dbReference>
<dbReference type="SUPFAM" id="SSF50978">
    <property type="entry name" value="WD40 repeat-like"/>
    <property type="match status" value="1"/>
</dbReference>
<organism evidence="3 4">
    <name type="scientific">Claviceps africana</name>
    <dbReference type="NCBI Taxonomy" id="83212"/>
    <lineage>
        <taxon>Eukaryota</taxon>
        <taxon>Fungi</taxon>
        <taxon>Dikarya</taxon>
        <taxon>Ascomycota</taxon>
        <taxon>Pezizomycotina</taxon>
        <taxon>Sordariomycetes</taxon>
        <taxon>Hypocreomycetidae</taxon>
        <taxon>Hypocreales</taxon>
        <taxon>Clavicipitaceae</taxon>
        <taxon>Claviceps</taxon>
    </lineage>
</organism>
<feature type="region of interest" description="Disordered" evidence="1">
    <location>
        <begin position="554"/>
        <end position="577"/>
    </location>
</feature>
<feature type="compositionally biased region" description="Low complexity" evidence="1">
    <location>
        <begin position="43"/>
        <end position="61"/>
    </location>
</feature>
<dbReference type="AlphaFoldDB" id="A0A8K0J7V6"/>
<dbReference type="Proteomes" id="UP000811619">
    <property type="component" value="Unassembled WGS sequence"/>
</dbReference>
<dbReference type="InterPro" id="IPR001810">
    <property type="entry name" value="F-box_dom"/>
</dbReference>